<protein>
    <submittedName>
        <fullName evidence="2">Uncharacterized protein</fullName>
    </submittedName>
</protein>
<accession>A0A6J4LCC1</accession>
<reference evidence="2" key="1">
    <citation type="submission" date="2020-02" db="EMBL/GenBank/DDBJ databases">
        <authorList>
            <person name="Meier V. D."/>
        </authorList>
    </citation>
    <scope>NUCLEOTIDE SEQUENCE</scope>
    <source>
        <strain evidence="2">AVDCRST_MAG34</strain>
    </source>
</reference>
<feature type="compositionally biased region" description="Basic residues" evidence="1">
    <location>
        <begin position="1"/>
        <end position="10"/>
    </location>
</feature>
<proteinExistence type="predicted"/>
<dbReference type="AlphaFoldDB" id="A0A6J4LCC1"/>
<name>A0A6J4LCC1_9ACTN</name>
<feature type="region of interest" description="Disordered" evidence="1">
    <location>
        <begin position="1"/>
        <end position="34"/>
    </location>
</feature>
<sequence length="80" mass="9183">MGPTRGRRPRTMAMRRGTASPFTDDDDRVKPVEVDQDPWPVGLVTRPLGNTRLLATYDRRLWPFLTLVLVLPDPVRCRLP</sequence>
<organism evidence="2">
    <name type="scientific">uncultured Nocardioidaceae bacterium</name>
    <dbReference type="NCBI Taxonomy" id="253824"/>
    <lineage>
        <taxon>Bacteria</taxon>
        <taxon>Bacillati</taxon>
        <taxon>Actinomycetota</taxon>
        <taxon>Actinomycetes</taxon>
        <taxon>Propionibacteriales</taxon>
        <taxon>Nocardioidaceae</taxon>
        <taxon>environmental samples</taxon>
    </lineage>
</organism>
<evidence type="ECO:0000313" key="2">
    <source>
        <dbReference type="EMBL" id="CAA9325080.1"/>
    </source>
</evidence>
<gene>
    <name evidence="2" type="ORF">AVDCRST_MAG34-300</name>
</gene>
<evidence type="ECO:0000256" key="1">
    <source>
        <dbReference type="SAM" id="MobiDB-lite"/>
    </source>
</evidence>
<dbReference type="EMBL" id="CADCUI010000002">
    <property type="protein sequence ID" value="CAA9325080.1"/>
    <property type="molecule type" value="Genomic_DNA"/>
</dbReference>